<dbReference type="Gene3D" id="3.40.50.1000">
    <property type="entry name" value="HAD superfamily/HAD-like"/>
    <property type="match status" value="1"/>
</dbReference>
<gene>
    <name evidence="4" type="ORF">IRI77_04415</name>
</gene>
<dbReference type="Gene3D" id="1.10.1200.10">
    <property type="entry name" value="ACP-like"/>
    <property type="match status" value="1"/>
</dbReference>
<dbReference type="EMBL" id="CP063849">
    <property type="protein sequence ID" value="QOY89210.1"/>
    <property type="molecule type" value="Genomic_DNA"/>
</dbReference>
<dbReference type="RefSeq" id="WP_194450872.1">
    <property type="nucleotide sequence ID" value="NZ_CP063849.1"/>
</dbReference>
<evidence type="ECO:0000313" key="4">
    <source>
        <dbReference type="EMBL" id="QOY89210.1"/>
    </source>
</evidence>
<dbReference type="Gene3D" id="3.40.630.30">
    <property type="match status" value="1"/>
</dbReference>
<name>A0A7S7NSX3_PALFE</name>
<accession>A0A7S7NSX3</accession>
<keyword evidence="2" id="KW-0597">Phosphoprotein</keyword>
<keyword evidence="5" id="KW-1185">Reference proteome</keyword>
<reference evidence="4 5" key="1">
    <citation type="submission" date="2020-10" db="EMBL/GenBank/DDBJ databases">
        <title>Complete genome sequence of Paludibaculum fermentans P105T, a facultatively anaerobic acidobacterium capable of dissimilatory Fe(III) reduction.</title>
        <authorList>
            <person name="Dedysh S.N."/>
            <person name="Beletsky A.V."/>
            <person name="Kulichevskaya I.S."/>
            <person name="Mardanov A.V."/>
            <person name="Ravin N.V."/>
        </authorList>
    </citation>
    <scope>NUCLEOTIDE SEQUENCE [LARGE SCALE GENOMIC DNA]</scope>
    <source>
        <strain evidence="4 5">P105</strain>
    </source>
</reference>
<dbReference type="Proteomes" id="UP000593892">
    <property type="component" value="Chromosome"/>
</dbReference>
<dbReference type="InterPro" id="IPR009081">
    <property type="entry name" value="PP-bd_ACP"/>
</dbReference>
<dbReference type="SUPFAM" id="SSF56784">
    <property type="entry name" value="HAD-like"/>
    <property type="match status" value="1"/>
</dbReference>
<dbReference type="NCBIfam" id="TIGR01686">
    <property type="entry name" value="FkbH"/>
    <property type="match status" value="1"/>
</dbReference>
<dbReference type="Gene3D" id="3.40.50.1110">
    <property type="entry name" value="SGNH hydrolase"/>
    <property type="match status" value="1"/>
</dbReference>
<dbReference type="Pfam" id="PF00550">
    <property type="entry name" value="PP-binding"/>
    <property type="match status" value="1"/>
</dbReference>
<dbReference type="KEGG" id="pfer:IRI77_04415"/>
<protein>
    <submittedName>
        <fullName evidence="4">HAD-IIIC family phosphatase</fullName>
    </submittedName>
</protein>
<dbReference type="PANTHER" id="PTHR44845">
    <property type="entry name" value="CARRIER DOMAIN-CONTAINING PROTEIN"/>
    <property type="match status" value="1"/>
</dbReference>
<feature type="domain" description="Carrier" evidence="3">
    <location>
        <begin position="614"/>
        <end position="690"/>
    </location>
</feature>
<dbReference type="AlphaFoldDB" id="A0A7S7NSX3"/>
<dbReference type="SUPFAM" id="SSF55729">
    <property type="entry name" value="Acyl-CoA N-acyltransferases (Nat)"/>
    <property type="match status" value="1"/>
</dbReference>
<dbReference type="GO" id="GO:0016788">
    <property type="term" value="F:hydrolase activity, acting on ester bonds"/>
    <property type="evidence" value="ECO:0007669"/>
    <property type="project" value="UniProtKB-ARBA"/>
</dbReference>
<evidence type="ECO:0000313" key="5">
    <source>
        <dbReference type="Proteomes" id="UP000593892"/>
    </source>
</evidence>
<proteinExistence type="predicted"/>
<keyword evidence="1" id="KW-0596">Phosphopantetheine</keyword>
<dbReference type="InterPro" id="IPR036412">
    <property type="entry name" value="HAD-like_sf"/>
</dbReference>
<dbReference type="InterPro" id="IPR036736">
    <property type="entry name" value="ACP-like_sf"/>
</dbReference>
<dbReference type="InterPro" id="IPR016181">
    <property type="entry name" value="Acyl_CoA_acyltransferase"/>
</dbReference>
<dbReference type="InterPro" id="IPR010033">
    <property type="entry name" value="HAD_SF_ppase_IIIC"/>
</dbReference>
<dbReference type="PROSITE" id="PS50075">
    <property type="entry name" value="CARRIER"/>
    <property type="match status" value="1"/>
</dbReference>
<dbReference type="InterPro" id="IPR036514">
    <property type="entry name" value="SGNH_hydro_sf"/>
</dbReference>
<dbReference type="InterPro" id="IPR023214">
    <property type="entry name" value="HAD_sf"/>
</dbReference>
<dbReference type="PANTHER" id="PTHR44845:SF6">
    <property type="entry name" value="BETA-ALANINE-ACTIVATING ENZYME"/>
    <property type="match status" value="1"/>
</dbReference>
<dbReference type="PROSITE" id="PS00012">
    <property type="entry name" value="PHOSPHOPANTETHEINE"/>
    <property type="match status" value="1"/>
</dbReference>
<dbReference type="NCBIfam" id="TIGR01681">
    <property type="entry name" value="HAD-SF-IIIC"/>
    <property type="match status" value="1"/>
</dbReference>
<evidence type="ECO:0000256" key="1">
    <source>
        <dbReference type="ARBA" id="ARBA00022450"/>
    </source>
</evidence>
<dbReference type="InterPro" id="IPR006162">
    <property type="entry name" value="Ppantetheine_attach_site"/>
</dbReference>
<sequence>MNESNNSHQPHHPAFRAAVSANFTAEPIRPVLAFWGRVLNRELDLRFAPYDQILQTVLDPTSEFAQNDHGVNLVLCRYEDLGHFESYGTETLQRLEEIVQELTGALRSAPAHLPAPILFCLCPPSPEFAADPACAASLERARRVIAHTLGETPGIQCIDYTEIDRTYPVENRHDAEGQRLGRIPYTEQYFAALGTALVRRAQAMFMPPYKVIAVDCDNTLWRGICGEDGPAGVTLDGPRRMLHQFLLEQREAGMLLVMASKNNEQDVFDTFAAHPEFPLQLRHFTAWRLNWESKAGNLASLAEELSVGLDTFIFLDDNPKECAEVADGAPEALPLVLPEDIEELPEFLHHIWAFDHPVITEEDRQRSTLYAQTLEFGREIKRATSLEEFIAGLNLRVDFQALAPERLGRVAQLTQRTNQFNCTTIRRNEQEIQALLADGRYRCFTGEVSDRFGEYGLVGVLIVERREAEMRVDTFLLSCRALGRGVEHRMLSALAEEALDNGIYSVSVAFRPTSKNMPARQFLDSVGFGTVETAGDEILYRFPATELQALRWKPSRLDADAAAPKPKSKAKAPAVRRFVEFARIAHDLRTPAQVVNEVRRQAQAALAHSTAPDAPASDVERRLAAIWTELLERPATSVHSNFFDLGGHSLLAVLLLMRVKEEFGVELSVDDVYSGTLTLGELARTIEAHQLGAMDADEYHALLAEIEGLSDEEVQALLQQEEQAGENGQY</sequence>
<evidence type="ECO:0000256" key="2">
    <source>
        <dbReference type="ARBA" id="ARBA00022553"/>
    </source>
</evidence>
<organism evidence="4 5">
    <name type="scientific">Paludibaculum fermentans</name>
    <dbReference type="NCBI Taxonomy" id="1473598"/>
    <lineage>
        <taxon>Bacteria</taxon>
        <taxon>Pseudomonadati</taxon>
        <taxon>Acidobacteriota</taxon>
        <taxon>Terriglobia</taxon>
        <taxon>Bryobacterales</taxon>
        <taxon>Bryobacteraceae</taxon>
        <taxon>Paludibaculum</taxon>
    </lineage>
</organism>
<evidence type="ECO:0000259" key="3">
    <source>
        <dbReference type="PROSITE" id="PS50075"/>
    </source>
</evidence>
<dbReference type="SUPFAM" id="SSF47336">
    <property type="entry name" value="ACP-like"/>
    <property type="match status" value="1"/>
</dbReference>
<dbReference type="InterPro" id="IPR010037">
    <property type="entry name" value="FkbH_domain"/>
</dbReference>